<evidence type="ECO:0000313" key="3">
    <source>
        <dbReference type="Proteomes" id="UP000678228"/>
    </source>
</evidence>
<organism evidence="2 3">
    <name type="scientific">Halalkalibacter suaedae</name>
    <dbReference type="NCBI Taxonomy" id="2822140"/>
    <lineage>
        <taxon>Bacteria</taxon>
        <taxon>Bacillati</taxon>
        <taxon>Bacillota</taxon>
        <taxon>Bacilli</taxon>
        <taxon>Bacillales</taxon>
        <taxon>Bacillaceae</taxon>
        <taxon>Halalkalibacter</taxon>
    </lineage>
</organism>
<dbReference type="InterPro" id="IPR049825">
    <property type="entry name" value="Lasso_PadeA-like"/>
</dbReference>
<dbReference type="Proteomes" id="UP000678228">
    <property type="component" value="Unassembled WGS sequence"/>
</dbReference>
<protein>
    <submittedName>
        <fullName evidence="2">Paeninodin family lasso peptide</fullName>
    </submittedName>
</protein>
<reference evidence="2" key="1">
    <citation type="submission" date="2021-03" db="EMBL/GenBank/DDBJ databases">
        <title>Bacillus suaedae sp. nov., isolated from Suaeda aralocaspica.</title>
        <authorList>
            <person name="Lei R.F.R."/>
        </authorList>
    </citation>
    <scope>NUCLEOTIDE SEQUENCE</scope>
    <source>
        <strain evidence="2">YZJH907-2</strain>
    </source>
</reference>
<keyword evidence="3" id="KW-1185">Reference proteome</keyword>
<evidence type="ECO:0000313" key="2">
    <source>
        <dbReference type="EMBL" id="MBP3951504.1"/>
    </source>
</evidence>
<dbReference type="RefSeq" id="WP_210597181.1">
    <property type="nucleotide sequence ID" value="NZ_JAGKSQ010000003.1"/>
</dbReference>
<dbReference type="NCBIfam" id="NF033524">
    <property type="entry name" value="lasso_PadeA_fam"/>
    <property type="match status" value="1"/>
</dbReference>
<dbReference type="AlphaFoldDB" id="A0A940X036"/>
<gene>
    <name evidence="2" type="ORF">J7W16_10180</name>
</gene>
<comment type="caution">
    <text evidence="2">The sequence shown here is derived from an EMBL/GenBank/DDBJ whole genome shotgun (WGS) entry which is preliminary data.</text>
</comment>
<evidence type="ECO:0000256" key="1">
    <source>
        <dbReference type="SAM" id="MobiDB-lite"/>
    </source>
</evidence>
<name>A0A940X036_9BACI</name>
<sequence length="44" mass="5172">MKKHWEKPVLEVLEINMTMSNPHSGNNLDQTYEDGTPRDQLTWS</sequence>
<feature type="region of interest" description="Disordered" evidence="1">
    <location>
        <begin position="18"/>
        <end position="44"/>
    </location>
</feature>
<feature type="compositionally biased region" description="Polar residues" evidence="1">
    <location>
        <begin position="18"/>
        <end position="30"/>
    </location>
</feature>
<accession>A0A940X036</accession>
<dbReference type="EMBL" id="JAGKSQ010000003">
    <property type="protein sequence ID" value="MBP3951504.1"/>
    <property type="molecule type" value="Genomic_DNA"/>
</dbReference>
<proteinExistence type="predicted"/>